<accession>W7XIS9</accession>
<dbReference type="RefSeq" id="XP_012652594.1">
    <property type="nucleotide sequence ID" value="XM_012797140.1"/>
</dbReference>
<feature type="chain" id="PRO_5004903842" evidence="2">
    <location>
        <begin position="20"/>
        <end position="119"/>
    </location>
</feature>
<evidence type="ECO:0000313" key="4">
    <source>
        <dbReference type="Proteomes" id="UP000009168"/>
    </source>
</evidence>
<keyword evidence="1" id="KW-0472">Membrane</keyword>
<proteinExistence type="predicted"/>
<keyword evidence="1 3" id="KW-0812">Transmembrane</keyword>
<keyword evidence="1" id="KW-1133">Transmembrane helix</keyword>
<dbReference type="InParanoid" id="W7XIS9"/>
<dbReference type="GeneID" id="24436921"/>
<organism evidence="3 4">
    <name type="scientific">Tetrahymena thermophila (strain SB210)</name>
    <dbReference type="NCBI Taxonomy" id="312017"/>
    <lineage>
        <taxon>Eukaryota</taxon>
        <taxon>Sar</taxon>
        <taxon>Alveolata</taxon>
        <taxon>Ciliophora</taxon>
        <taxon>Intramacronucleata</taxon>
        <taxon>Oligohymenophorea</taxon>
        <taxon>Hymenostomatida</taxon>
        <taxon>Tetrahymenina</taxon>
        <taxon>Tetrahymenidae</taxon>
        <taxon>Tetrahymena</taxon>
    </lineage>
</organism>
<reference evidence="4" key="1">
    <citation type="journal article" date="2006" name="PLoS Biol.">
        <title>Macronuclear genome sequence of the ciliate Tetrahymena thermophila, a model eukaryote.</title>
        <authorList>
            <person name="Eisen J.A."/>
            <person name="Coyne R.S."/>
            <person name="Wu M."/>
            <person name="Wu D."/>
            <person name="Thiagarajan M."/>
            <person name="Wortman J.R."/>
            <person name="Badger J.H."/>
            <person name="Ren Q."/>
            <person name="Amedeo P."/>
            <person name="Jones K.M."/>
            <person name="Tallon L.J."/>
            <person name="Delcher A.L."/>
            <person name="Salzberg S.L."/>
            <person name="Silva J.C."/>
            <person name="Haas B.J."/>
            <person name="Majoros W.H."/>
            <person name="Farzad M."/>
            <person name="Carlton J.M."/>
            <person name="Smith R.K. Jr."/>
            <person name="Garg J."/>
            <person name="Pearlman R.E."/>
            <person name="Karrer K.M."/>
            <person name="Sun L."/>
            <person name="Manning G."/>
            <person name="Elde N.C."/>
            <person name="Turkewitz A.P."/>
            <person name="Asai D.J."/>
            <person name="Wilkes D.E."/>
            <person name="Wang Y."/>
            <person name="Cai H."/>
            <person name="Collins K."/>
            <person name="Stewart B.A."/>
            <person name="Lee S.R."/>
            <person name="Wilamowska K."/>
            <person name="Weinberg Z."/>
            <person name="Ruzzo W.L."/>
            <person name="Wloga D."/>
            <person name="Gaertig J."/>
            <person name="Frankel J."/>
            <person name="Tsao C.-C."/>
            <person name="Gorovsky M.A."/>
            <person name="Keeling P.J."/>
            <person name="Waller R.F."/>
            <person name="Patron N.J."/>
            <person name="Cherry J.M."/>
            <person name="Stover N.A."/>
            <person name="Krieger C.J."/>
            <person name="del Toro C."/>
            <person name="Ryder H.F."/>
            <person name="Williamson S.C."/>
            <person name="Barbeau R.A."/>
            <person name="Hamilton E.P."/>
            <person name="Orias E."/>
        </authorList>
    </citation>
    <scope>NUCLEOTIDE SEQUENCE [LARGE SCALE GENOMIC DNA]</scope>
    <source>
        <strain evidence="4">SB210</strain>
    </source>
</reference>
<dbReference type="KEGG" id="tet:TTHERM_000035659"/>
<keyword evidence="2" id="KW-0732">Signal</keyword>
<gene>
    <name evidence="3" type="ORF">TTHERM_000035659</name>
</gene>
<feature type="transmembrane region" description="Helical" evidence="1">
    <location>
        <begin position="101"/>
        <end position="118"/>
    </location>
</feature>
<dbReference type="EMBL" id="GG662720">
    <property type="protein sequence ID" value="EWS74881.1"/>
    <property type="molecule type" value="Genomic_DNA"/>
</dbReference>
<name>W7XIS9_TETTS</name>
<protein>
    <submittedName>
        <fullName evidence="3">Transmembrane protein, putative</fullName>
    </submittedName>
</protein>
<evidence type="ECO:0000256" key="2">
    <source>
        <dbReference type="SAM" id="SignalP"/>
    </source>
</evidence>
<evidence type="ECO:0000313" key="3">
    <source>
        <dbReference type="EMBL" id="EWS74881.1"/>
    </source>
</evidence>
<keyword evidence="4" id="KW-1185">Reference proteome</keyword>
<evidence type="ECO:0000256" key="1">
    <source>
        <dbReference type="SAM" id="Phobius"/>
    </source>
</evidence>
<feature type="signal peptide" evidence="2">
    <location>
        <begin position="1"/>
        <end position="19"/>
    </location>
</feature>
<sequence>MKQLKRGIIIVAILQVIFAQQTIQSSKLYSCIQNIKTPCSGTDTVCQVDYGTFGQCYVACASSTTSLPSYEECIQTCIKQCPNPLVQSFGSSILNCYSTNYSAITQGSILIFILLILVF</sequence>
<dbReference type="Proteomes" id="UP000009168">
    <property type="component" value="Unassembled WGS sequence"/>
</dbReference>
<dbReference type="AlphaFoldDB" id="W7XIS9"/>